<evidence type="ECO:0000313" key="1">
    <source>
        <dbReference type="EMBL" id="GAB1584079.1"/>
    </source>
</evidence>
<sequence length="93" mass="10020">MSMSEAEEFAASLPRSRTLEGDDLRIVEVREDGAIVVSDGKRGAVYAPVNGTPLGGELRIVPAYVEAGYFSEANCITVTDGTREAVYLPVWAR</sequence>
<protein>
    <submittedName>
        <fullName evidence="1">Uncharacterized protein</fullName>
    </submittedName>
</protein>
<name>A0ABQ0H569_9HYPH</name>
<gene>
    <name evidence="1" type="ORF">PPNSA23_40220</name>
</gene>
<dbReference type="Proteomes" id="UP001628091">
    <property type="component" value="Unassembled WGS sequence"/>
</dbReference>
<organism evidence="1 2">
    <name type="scientific">Phyllobacterium phragmitis</name>
    <dbReference type="NCBI Taxonomy" id="2670329"/>
    <lineage>
        <taxon>Bacteria</taxon>
        <taxon>Pseudomonadati</taxon>
        <taxon>Pseudomonadota</taxon>
        <taxon>Alphaproteobacteria</taxon>
        <taxon>Hyphomicrobiales</taxon>
        <taxon>Phyllobacteriaceae</taxon>
        <taxon>Phyllobacterium</taxon>
    </lineage>
</organism>
<keyword evidence="2" id="KW-1185">Reference proteome</keyword>
<comment type="caution">
    <text evidence="1">The sequence shown here is derived from an EMBL/GenBank/DDBJ whole genome shotgun (WGS) entry which is preliminary data.</text>
</comment>
<accession>A0ABQ0H569</accession>
<evidence type="ECO:0000313" key="2">
    <source>
        <dbReference type="Proteomes" id="UP001628091"/>
    </source>
</evidence>
<proteinExistence type="predicted"/>
<reference evidence="1 2" key="1">
    <citation type="submission" date="2024-10" db="EMBL/GenBank/DDBJ databases">
        <title>Isolation, draft genome sequencing and identification of Phyllobacterium sp. NSA23, isolated from leaf soil.</title>
        <authorList>
            <person name="Akita H."/>
        </authorList>
    </citation>
    <scope>NUCLEOTIDE SEQUENCE [LARGE SCALE GENOMIC DNA]</scope>
    <source>
        <strain evidence="1 2">NSA23</strain>
    </source>
</reference>
<dbReference type="EMBL" id="BAAFZP010000002">
    <property type="protein sequence ID" value="GAB1584079.1"/>
    <property type="molecule type" value="Genomic_DNA"/>
</dbReference>